<dbReference type="SUPFAM" id="SSF51735">
    <property type="entry name" value="NAD(P)-binding Rossmann-fold domains"/>
    <property type="match status" value="1"/>
</dbReference>
<evidence type="ECO:0000313" key="6">
    <source>
        <dbReference type="Proteomes" id="UP000580654"/>
    </source>
</evidence>
<evidence type="ECO:0000256" key="2">
    <source>
        <dbReference type="ARBA" id="ARBA00023002"/>
    </source>
</evidence>
<organism evidence="5 6">
    <name type="scientific">Muricoccus pecuniae</name>
    <dbReference type="NCBI Taxonomy" id="693023"/>
    <lineage>
        <taxon>Bacteria</taxon>
        <taxon>Pseudomonadati</taxon>
        <taxon>Pseudomonadota</taxon>
        <taxon>Alphaproteobacteria</taxon>
        <taxon>Acetobacterales</taxon>
        <taxon>Roseomonadaceae</taxon>
        <taxon>Muricoccus</taxon>
    </lineage>
</organism>
<sequence length="277" mass="29430">MARSWLITGCSKGLGWALAEHLIARGENVIATARRPESLEALVAGHPNAHATKLDVTDRGDIGAAVKAGEEAFGGIDVLVNNAGYGYIAAVEEAEEDAYRALYETNLFGLMALTRAVLPAMRRRGSGHIINISSTGGMIGNPGSAFYAGTKFAVIGFSEALSKEMAPLGVKVTAVLPGPFRTEWQGPSLRTSKHFISAYRDTVHARLQTFAATNGQQPGDPRRAAEAIIAAAGDPEPPLHLILGKPGLEAVRKHLTTLTREINAWEHVTLSADYPDA</sequence>
<dbReference type="EMBL" id="JACIJD010000032">
    <property type="protein sequence ID" value="MBB5696180.1"/>
    <property type="molecule type" value="Genomic_DNA"/>
</dbReference>
<keyword evidence="2" id="KW-0560">Oxidoreductase</keyword>
<dbReference type="InterPro" id="IPR036291">
    <property type="entry name" value="NAD(P)-bd_dom_sf"/>
</dbReference>
<dbReference type="AlphaFoldDB" id="A0A840Y8C7"/>
<evidence type="ECO:0000256" key="3">
    <source>
        <dbReference type="RuleBase" id="RU000363"/>
    </source>
</evidence>
<keyword evidence="6" id="KW-1185">Reference proteome</keyword>
<evidence type="ECO:0000256" key="1">
    <source>
        <dbReference type="ARBA" id="ARBA00006484"/>
    </source>
</evidence>
<dbReference type="InterPro" id="IPR057326">
    <property type="entry name" value="KR_dom"/>
</dbReference>
<dbReference type="InterPro" id="IPR051911">
    <property type="entry name" value="SDR_oxidoreductase"/>
</dbReference>
<evidence type="ECO:0000313" key="5">
    <source>
        <dbReference type="EMBL" id="MBB5696180.1"/>
    </source>
</evidence>
<dbReference type="PRINTS" id="PR00081">
    <property type="entry name" value="GDHRDH"/>
</dbReference>
<dbReference type="NCBIfam" id="NF004824">
    <property type="entry name" value="PRK06180.1"/>
    <property type="match status" value="1"/>
</dbReference>
<name>A0A840Y8C7_9PROT</name>
<accession>A0A840Y8C7</accession>
<dbReference type="Pfam" id="PF00106">
    <property type="entry name" value="adh_short"/>
    <property type="match status" value="1"/>
</dbReference>
<dbReference type="Gene3D" id="3.40.50.720">
    <property type="entry name" value="NAD(P)-binding Rossmann-like Domain"/>
    <property type="match status" value="1"/>
</dbReference>
<dbReference type="InterPro" id="IPR002347">
    <property type="entry name" value="SDR_fam"/>
</dbReference>
<evidence type="ECO:0000259" key="4">
    <source>
        <dbReference type="SMART" id="SM00822"/>
    </source>
</evidence>
<protein>
    <submittedName>
        <fullName evidence="5">NAD(P)-dependent dehydrogenase (Short-subunit alcohol dehydrogenase family)</fullName>
    </submittedName>
</protein>
<dbReference type="GO" id="GO:0016491">
    <property type="term" value="F:oxidoreductase activity"/>
    <property type="evidence" value="ECO:0007669"/>
    <property type="project" value="UniProtKB-KW"/>
</dbReference>
<gene>
    <name evidence="5" type="ORF">FHS87_004250</name>
</gene>
<dbReference type="SMART" id="SM00822">
    <property type="entry name" value="PKS_KR"/>
    <property type="match status" value="1"/>
</dbReference>
<dbReference type="PRINTS" id="PR00080">
    <property type="entry name" value="SDRFAMILY"/>
</dbReference>
<dbReference type="Proteomes" id="UP000580654">
    <property type="component" value="Unassembled WGS sequence"/>
</dbReference>
<dbReference type="RefSeq" id="WP_184521273.1">
    <property type="nucleotide sequence ID" value="NZ_JACIJD010000032.1"/>
</dbReference>
<dbReference type="PANTHER" id="PTHR43976:SF16">
    <property type="entry name" value="SHORT-CHAIN DEHYDROGENASE_REDUCTASE FAMILY PROTEIN"/>
    <property type="match status" value="1"/>
</dbReference>
<dbReference type="PANTHER" id="PTHR43976">
    <property type="entry name" value="SHORT CHAIN DEHYDROGENASE"/>
    <property type="match status" value="1"/>
</dbReference>
<reference evidence="5 6" key="1">
    <citation type="submission" date="2020-08" db="EMBL/GenBank/DDBJ databases">
        <title>Genomic Encyclopedia of Type Strains, Phase IV (KMG-IV): sequencing the most valuable type-strain genomes for metagenomic binning, comparative biology and taxonomic classification.</title>
        <authorList>
            <person name="Goeker M."/>
        </authorList>
    </citation>
    <scope>NUCLEOTIDE SEQUENCE [LARGE SCALE GENOMIC DNA]</scope>
    <source>
        <strain evidence="5 6">DSM 25622</strain>
    </source>
</reference>
<dbReference type="CDD" id="cd05374">
    <property type="entry name" value="17beta-HSD-like_SDR_c"/>
    <property type="match status" value="1"/>
</dbReference>
<dbReference type="InterPro" id="IPR020904">
    <property type="entry name" value="Sc_DH/Rdtase_CS"/>
</dbReference>
<proteinExistence type="inferred from homology"/>
<dbReference type="PROSITE" id="PS00061">
    <property type="entry name" value="ADH_SHORT"/>
    <property type="match status" value="1"/>
</dbReference>
<comment type="similarity">
    <text evidence="1 3">Belongs to the short-chain dehydrogenases/reductases (SDR) family.</text>
</comment>
<comment type="caution">
    <text evidence="5">The sequence shown here is derived from an EMBL/GenBank/DDBJ whole genome shotgun (WGS) entry which is preliminary data.</text>
</comment>
<feature type="domain" description="Ketoreductase" evidence="4">
    <location>
        <begin position="3"/>
        <end position="187"/>
    </location>
</feature>